<accession>A0A844CVB4</accession>
<gene>
    <name evidence="1" type="ORF">GJ698_11595</name>
</gene>
<dbReference type="RefSeq" id="WP_154357765.1">
    <property type="nucleotide sequence ID" value="NZ_WKJL01000006.1"/>
</dbReference>
<dbReference type="Pfam" id="PF16290">
    <property type="entry name" value="DUF4936"/>
    <property type="match status" value="1"/>
</dbReference>
<evidence type="ECO:0000313" key="1">
    <source>
        <dbReference type="EMBL" id="MRW84727.1"/>
    </source>
</evidence>
<dbReference type="AlphaFoldDB" id="A0A844CVB4"/>
<organism evidence="1 2">
    <name type="scientific">Duganella aquatilis</name>
    <dbReference type="NCBI Taxonomy" id="2666082"/>
    <lineage>
        <taxon>Bacteria</taxon>
        <taxon>Pseudomonadati</taxon>
        <taxon>Pseudomonadota</taxon>
        <taxon>Betaproteobacteria</taxon>
        <taxon>Burkholderiales</taxon>
        <taxon>Oxalobacteraceae</taxon>
        <taxon>Telluria group</taxon>
        <taxon>Duganella</taxon>
    </lineage>
</organism>
<name>A0A844CVB4_9BURK</name>
<protein>
    <submittedName>
        <fullName evidence="1">DUF4936 family protein</fullName>
    </submittedName>
</protein>
<comment type="caution">
    <text evidence="1">The sequence shown here is derived from an EMBL/GenBank/DDBJ whole genome shotgun (WGS) entry which is preliminary data.</text>
</comment>
<reference evidence="1 2" key="1">
    <citation type="submission" date="2019-11" db="EMBL/GenBank/DDBJ databases">
        <title>Novel species isolated from a subtropical stream in China.</title>
        <authorList>
            <person name="Lu H."/>
        </authorList>
    </citation>
    <scope>NUCLEOTIDE SEQUENCE [LARGE SCALE GENOMIC DNA]</scope>
    <source>
        <strain evidence="1 2">FT26W</strain>
    </source>
</reference>
<keyword evidence="2" id="KW-1185">Reference proteome</keyword>
<sequence length="95" mass="10039">MDLYIYYKVKDADAASLQAAVVPMQATLAQRHGVAGQLKRRPEGKDGVQTWMEVYPSAPEGFAAALDAAVAAAGLSAWTSSPRHTEVFGDVVSCA</sequence>
<dbReference type="EMBL" id="WKJL01000006">
    <property type="protein sequence ID" value="MRW84727.1"/>
    <property type="molecule type" value="Genomic_DNA"/>
</dbReference>
<dbReference type="Proteomes" id="UP000439986">
    <property type="component" value="Unassembled WGS sequence"/>
</dbReference>
<proteinExistence type="predicted"/>
<evidence type="ECO:0000313" key="2">
    <source>
        <dbReference type="Proteomes" id="UP000439986"/>
    </source>
</evidence>
<dbReference type="InterPro" id="IPR032556">
    <property type="entry name" value="DUF4936"/>
</dbReference>